<dbReference type="Proteomes" id="UP000015102">
    <property type="component" value="Unassembled WGS sequence"/>
</dbReference>
<accession>T1GNZ7</accession>
<evidence type="ECO:0000259" key="1">
    <source>
        <dbReference type="Pfam" id="PF23770"/>
    </source>
</evidence>
<dbReference type="STRING" id="36166.T1GNZ7"/>
<reference evidence="2" key="2">
    <citation type="submission" date="2015-06" db="UniProtKB">
        <authorList>
            <consortium name="EnsemblMetazoa"/>
        </authorList>
    </citation>
    <scope>IDENTIFICATION</scope>
</reference>
<dbReference type="InterPro" id="IPR015943">
    <property type="entry name" value="WD40/YVTN_repeat-like_dom_sf"/>
</dbReference>
<evidence type="ECO:0000313" key="2">
    <source>
        <dbReference type="EnsemblMetazoa" id="MESCA005310-PA"/>
    </source>
</evidence>
<dbReference type="EnsemblMetazoa" id="MESCA005310-RA">
    <property type="protein sequence ID" value="MESCA005310-PA"/>
    <property type="gene ID" value="MESCA005310"/>
</dbReference>
<dbReference type="PANTHER" id="PTHR46362:SF1">
    <property type="entry name" value="GEM-ASSOCIATED PROTEIN 5"/>
    <property type="match status" value="1"/>
</dbReference>
<feature type="domain" description="Gem-associated protein 5 first beta-propeller" evidence="1">
    <location>
        <begin position="4"/>
        <end position="192"/>
    </location>
</feature>
<dbReference type="InterPro" id="IPR036322">
    <property type="entry name" value="WD40_repeat_dom_sf"/>
</dbReference>
<protein>
    <recommendedName>
        <fullName evidence="1">Gem-associated protein 5 first beta-propeller domain-containing protein</fullName>
    </recommendedName>
</protein>
<dbReference type="PANTHER" id="PTHR46362">
    <property type="entry name" value="GEM-ASSOCIATED PROTEIN 5"/>
    <property type="match status" value="1"/>
</dbReference>
<reference evidence="3" key="1">
    <citation type="submission" date="2013-02" db="EMBL/GenBank/DDBJ databases">
        <authorList>
            <person name="Hughes D."/>
        </authorList>
    </citation>
    <scope>NUCLEOTIDE SEQUENCE</scope>
    <source>
        <strain>Durham</strain>
        <strain evidence="3">NC isolate 2 -- Noor lab</strain>
    </source>
</reference>
<name>T1GNZ7_MEGSC</name>
<sequence length="194" mass="22010">MKAVENVKFCFLKNRNILSIDSSFLVLYCISSNTFVRSNRIIPKKHEISIVKGSPYNDSIFAAGATNGLIMLVNLKTEEILYNLRGHDMEVTSISWTIGSPTEETPSAPIRDRPILKAKKTPIPASDDCFDIYDYDYLENEFGAPSRNLQHGREDSFVGLEKPKNEANNENFNFSEACKMLKEDIQTMKTDEKD</sequence>
<dbReference type="EMBL" id="CAQQ02392248">
    <property type="status" value="NOT_ANNOTATED_CDS"/>
    <property type="molecule type" value="Genomic_DNA"/>
</dbReference>
<keyword evidence="3" id="KW-1185">Reference proteome</keyword>
<organism evidence="2 3">
    <name type="scientific">Megaselia scalaris</name>
    <name type="common">Humpbacked fly</name>
    <name type="synonym">Phora scalaris</name>
    <dbReference type="NCBI Taxonomy" id="36166"/>
    <lineage>
        <taxon>Eukaryota</taxon>
        <taxon>Metazoa</taxon>
        <taxon>Ecdysozoa</taxon>
        <taxon>Arthropoda</taxon>
        <taxon>Hexapoda</taxon>
        <taxon>Insecta</taxon>
        <taxon>Pterygota</taxon>
        <taxon>Neoptera</taxon>
        <taxon>Endopterygota</taxon>
        <taxon>Diptera</taxon>
        <taxon>Brachycera</taxon>
        <taxon>Muscomorpha</taxon>
        <taxon>Platypezoidea</taxon>
        <taxon>Phoridae</taxon>
        <taxon>Megaseliini</taxon>
        <taxon>Megaselia</taxon>
    </lineage>
</organism>
<dbReference type="AlphaFoldDB" id="T1GNZ7"/>
<evidence type="ECO:0000313" key="3">
    <source>
        <dbReference type="Proteomes" id="UP000015102"/>
    </source>
</evidence>
<dbReference type="GO" id="GO:0003730">
    <property type="term" value="F:mRNA 3'-UTR binding"/>
    <property type="evidence" value="ECO:0007669"/>
    <property type="project" value="TreeGrafter"/>
</dbReference>
<dbReference type="Pfam" id="PF23770">
    <property type="entry name" value="Beta-prop_RIG_1st"/>
    <property type="match status" value="1"/>
</dbReference>
<dbReference type="Gene3D" id="2.130.10.10">
    <property type="entry name" value="YVTN repeat-like/Quinoprotein amine dehydrogenase"/>
    <property type="match status" value="1"/>
</dbReference>
<dbReference type="SUPFAM" id="SSF50978">
    <property type="entry name" value="WD40 repeat-like"/>
    <property type="match status" value="1"/>
</dbReference>
<proteinExistence type="predicted"/>
<dbReference type="InterPro" id="IPR052640">
    <property type="entry name" value="Gemin-5"/>
</dbReference>
<dbReference type="GO" id="GO:0005634">
    <property type="term" value="C:nucleus"/>
    <property type="evidence" value="ECO:0007669"/>
    <property type="project" value="TreeGrafter"/>
</dbReference>
<dbReference type="GO" id="GO:0032797">
    <property type="term" value="C:SMN complex"/>
    <property type="evidence" value="ECO:0007669"/>
    <property type="project" value="TreeGrafter"/>
</dbReference>
<dbReference type="GO" id="GO:0000387">
    <property type="term" value="P:spliceosomal snRNP assembly"/>
    <property type="evidence" value="ECO:0007669"/>
    <property type="project" value="TreeGrafter"/>
</dbReference>
<dbReference type="HOGENOM" id="CLU_1405728_0_0_1"/>
<dbReference type="InterPro" id="IPR056432">
    <property type="entry name" value="Beta-prop_GEMI5_1st"/>
</dbReference>